<evidence type="ECO:0000259" key="1">
    <source>
        <dbReference type="Pfam" id="PF01636"/>
    </source>
</evidence>
<name>A0A6G9YGC1_9NOCA</name>
<dbReference type="Proteomes" id="UP000503540">
    <property type="component" value="Chromosome"/>
</dbReference>
<evidence type="ECO:0000313" key="2">
    <source>
        <dbReference type="EMBL" id="QIS12224.1"/>
    </source>
</evidence>
<sequence length="388" mass="42216">MRGVHAHDCAARGARLRRGQGRCAYGSLTTPPGTAAERLTSGRLRGAHGRHHNKPIGCGQMICGMVEIRWRQPRRGRDDGGMPDDRPHRTRWEQLPDAVRDAVQQQLCDKVIAVLTPQGGFTHGMAALLELGSGRTVFAKAIECADPLAAMYRAESATVAGLPVRAPAPRPIGTLETDGWLVLLFEAVAGRHPQLDDPAELSAVLRTVEKLAGVLTPNPLPDAPTIEHAYGVAFTGWRGFAEHGPPTDLDEWSLRNLDRLAGLEAGWCLQATGNTLLHTDLRPDNMLIRPDGRVLVVDWAWPCRGAAWVDLVLLCPSMLAAGVDPEPILAAHPLTADVDPAAILAVMCAMYGFWARNSRQPAPPKSPGLRAHQAWHADLTRDWLKRRL</sequence>
<keyword evidence="3" id="KW-1185">Reference proteome</keyword>
<dbReference type="AlphaFoldDB" id="A0A6G9YGC1"/>
<dbReference type="InterPro" id="IPR011009">
    <property type="entry name" value="Kinase-like_dom_sf"/>
</dbReference>
<proteinExistence type="predicted"/>
<dbReference type="GO" id="GO:0016740">
    <property type="term" value="F:transferase activity"/>
    <property type="evidence" value="ECO:0007669"/>
    <property type="project" value="UniProtKB-KW"/>
</dbReference>
<dbReference type="KEGG" id="nah:F5544_21810"/>
<keyword evidence="2" id="KW-0808">Transferase</keyword>
<protein>
    <submittedName>
        <fullName evidence="2">Phosphotransferase</fullName>
    </submittedName>
</protein>
<evidence type="ECO:0000313" key="3">
    <source>
        <dbReference type="Proteomes" id="UP000503540"/>
    </source>
</evidence>
<feature type="domain" description="Aminoglycoside phosphotransferase" evidence="1">
    <location>
        <begin position="149"/>
        <end position="327"/>
    </location>
</feature>
<gene>
    <name evidence="2" type="ORF">F5544_21810</name>
</gene>
<organism evidence="2 3">
    <name type="scientific">Nocardia arthritidis</name>
    <dbReference type="NCBI Taxonomy" id="228602"/>
    <lineage>
        <taxon>Bacteria</taxon>
        <taxon>Bacillati</taxon>
        <taxon>Actinomycetota</taxon>
        <taxon>Actinomycetes</taxon>
        <taxon>Mycobacteriales</taxon>
        <taxon>Nocardiaceae</taxon>
        <taxon>Nocardia</taxon>
    </lineage>
</organism>
<dbReference type="EMBL" id="CP046172">
    <property type="protein sequence ID" value="QIS12224.1"/>
    <property type="molecule type" value="Genomic_DNA"/>
</dbReference>
<dbReference type="Gene3D" id="3.90.1200.10">
    <property type="match status" value="1"/>
</dbReference>
<dbReference type="InterPro" id="IPR002575">
    <property type="entry name" value="Aminoglycoside_PTrfase"/>
</dbReference>
<accession>A0A6G9YGC1</accession>
<dbReference type="SUPFAM" id="SSF56112">
    <property type="entry name" value="Protein kinase-like (PK-like)"/>
    <property type="match status" value="1"/>
</dbReference>
<reference evidence="2 3" key="1">
    <citation type="journal article" date="2019" name="ACS Chem. Biol.">
        <title>Identification and Mobilization of a Cryptic Antibiotic Biosynthesis Gene Locus from a Human-Pathogenic Nocardia Isolate.</title>
        <authorList>
            <person name="Herisse M."/>
            <person name="Ishida K."/>
            <person name="Porter J.L."/>
            <person name="Howden B."/>
            <person name="Hertweck C."/>
            <person name="Stinear T.P."/>
            <person name="Pidot S.J."/>
        </authorList>
    </citation>
    <scope>NUCLEOTIDE SEQUENCE [LARGE SCALE GENOMIC DNA]</scope>
    <source>
        <strain evidence="2 3">AUSMDU00012717</strain>
    </source>
</reference>
<dbReference type="Pfam" id="PF01636">
    <property type="entry name" value="APH"/>
    <property type="match status" value="1"/>
</dbReference>